<dbReference type="InterPro" id="IPR028098">
    <property type="entry name" value="Glyco_trans_4-like_N"/>
</dbReference>
<dbReference type="GO" id="GO:0016758">
    <property type="term" value="F:hexosyltransferase activity"/>
    <property type="evidence" value="ECO:0007669"/>
    <property type="project" value="TreeGrafter"/>
</dbReference>
<dbReference type="SUPFAM" id="SSF53756">
    <property type="entry name" value="UDP-Glycosyltransferase/glycogen phosphorylase"/>
    <property type="match status" value="1"/>
</dbReference>
<dbReference type="Gene3D" id="3.40.50.2000">
    <property type="entry name" value="Glycogen Phosphorylase B"/>
    <property type="match status" value="2"/>
</dbReference>
<dbReference type="RefSeq" id="WP_202062525.1">
    <property type="nucleotide sequence ID" value="NZ_JAEQMY010000031.1"/>
</dbReference>
<evidence type="ECO:0000313" key="3">
    <source>
        <dbReference type="EMBL" id="MBL0405967.1"/>
    </source>
</evidence>
<accession>A0A936ZAA8</accession>
<protein>
    <submittedName>
        <fullName evidence="3">Glycosyltransferase family 4 protein</fullName>
    </submittedName>
</protein>
<evidence type="ECO:0000259" key="1">
    <source>
        <dbReference type="Pfam" id="PF00534"/>
    </source>
</evidence>
<dbReference type="PANTHER" id="PTHR45947:SF3">
    <property type="entry name" value="SULFOQUINOVOSYL TRANSFERASE SQD2"/>
    <property type="match status" value="1"/>
</dbReference>
<dbReference type="InterPro" id="IPR050194">
    <property type="entry name" value="Glycosyltransferase_grp1"/>
</dbReference>
<dbReference type="CDD" id="cd03801">
    <property type="entry name" value="GT4_PimA-like"/>
    <property type="match status" value="1"/>
</dbReference>
<feature type="domain" description="Glycosyl transferase family 1" evidence="1">
    <location>
        <begin position="209"/>
        <end position="355"/>
    </location>
</feature>
<feature type="domain" description="Glycosyltransferase subfamily 4-like N-terminal" evidence="2">
    <location>
        <begin position="32"/>
        <end position="195"/>
    </location>
</feature>
<dbReference type="PANTHER" id="PTHR45947">
    <property type="entry name" value="SULFOQUINOVOSYL TRANSFERASE SQD2"/>
    <property type="match status" value="1"/>
</dbReference>
<dbReference type="InterPro" id="IPR001296">
    <property type="entry name" value="Glyco_trans_1"/>
</dbReference>
<dbReference type="Proteomes" id="UP000605848">
    <property type="component" value="Unassembled WGS sequence"/>
</dbReference>
<dbReference type="AlphaFoldDB" id="A0A936ZAA8"/>
<dbReference type="EMBL" id="JAEQMY010000031">
    <property type="protein sequence ID" value="MBL0405967.1"/>
    <property type="molecule type" value="Genomic_DNA"/>
</dbReference>
<proteinExistence type="predicted"/>
<organism evidence="3 4">
    <name type="scientific">Microvirga aerilata</name>
    <dbReference type="NCBI Taxonomy" id="670292"/>
    <lineage>
        <taxon>Bacteria</taxon>
        <taxon>Pseudomonadati</taxon>
        <taxon>Pseudomonadota</taxon>
        <taxon>Alphaproteobacteria</taxon>
        <taxon>Hyphomicrobiales</taxon>
        <taxon>Methylobacteriaceae</taxon>
        <taxon>Microvirga</taxon>
    </lineage>
</organism>
<evidence type="ECO:0000259" key="2">
    <source>
        <dbReference type="Pfam" id="PF13439"/>
    </source>
</evidence>
<sequence length="390" mass="41024">MSSPSLNETGQVPASVSLDGAGLHVLMTADAVGGVWQYALDLAESLRRHGVETTLAVLGPAPSVDQQATAEAAGAQLILTGLPLDWTAEAREEVEEAGRAIARIAAQVKPNIVHLNSPALAASARFDAPVVAVCHSCVATWWQAVKGGALPEAFVWRMDMVGQGYAAADRLLAPTQAFARTTAQVYDLADAPLVVRNGRRSPNLETRASTEPFVFTAGRLWDEGKNFAVIDRAAARLSVPVLAAGPLQGPNGARIEAHAVKALGRVSDTEIARHLSANPIFVSAARYEPFGLAVLEAAQAGCPLILSDIETFRELWEGAAVFVPTDDEEAIVAAVERLVQDAQARADLGRAARRRADAYTVDVMSAGVLAAYRSVLARSSHESSLEGAAA</sequence>
<gene>
    <name evidence="3" type="ORF">JKG68_18565</name>
</gene>
<name>A0A936ZAA8_9HYPH</name>
<keyword evidence="4" id="KW-1185">Reference proteome</keyword>
<comment type="caution">
    <text evidence="3">The sequence shown here is derived from an EMBL/GenBank/DDBJ whole genome shotgun (WGS) entry which is preliminary data.</text>
</comment>
<dbReference type="Pfam" id="PF00534">
    <property type="entry name" value="Glycos_transf_1"/>
    <property type="match status" value="1"/>
</dbReference>
<evidence type="ECO:0000313" key="4">
    <source>
        <dbReference type="Proteomes" id="UP000605848"/>
    </source>
</evidence>
<dbReference type="Pfam" id="PF13439">
    <property type="entry name" value="Glyco_transf_4"/>
    <property type="match status" value="1"/>
</dbReference>
<reference evidence="3" key="1">
    <citation type="submission" date="2021-01" db="EMBL/GenBank/DDBJ databases">
        <title>Microvirga sp.</title>
        <authorList>
            <person name="Kim M.K."/>
        </authorList>
    </citation>
    <scope>NUCLEOTIDE SEQUENCE</scope>
    <source>
        <strain evidence="3">5420S-16</strain>
    </source>
</reference>